<dbReference type="PANTHER" id="PTHR47406">
    <property type="entry name" value="COAGULATION FACTOR 5/8 TYPE, C-TERMINAL"/>
    <property type="match status" value="1"/>
</dbReference>
<comment type="caution">
    <text evidence="2">The sequence shown here is derived from an EMBL/GenBank/DDBJ whole genome shotgun (WGS) entry which is preliminary data.</text>
</comment>
<dbReference type="SUPFAM" id="SSF55545">
    <property type="entry name" value="beta-N-acetylhexosaminidase-like domain"/>
    <property type="match status" value="1"/>
</dbReference>
<dbReference type="PANTHER" id="PTHR47406:SF2">
    <property type="entry name" value="ALPHA GLUCURONIDASE N-TERMINAL DOMAIN-CONTAINING PROTEIN"/>
    <property type="match status" value="1"/>
</dbReference>
<dbReference type="Proteomes" id="UP001165122">
    <property type="component" value="Unassembled WGS sequence"/>
</dbReference>
<protein>
    <submittedName>
        <fullName evidence="2">Uncharacterized protein</fullName>
    </submittedName>
</protein>
<dbReference type="Gene3D" id="3.30.379.10">
    <property type="entry name" value="Chitobiase/beta-hexosaminidase domain 2-like"/>
    <property type="match status" value="1"/>
</dbReference>
<accession>A0A9W7A9G7</accession>
<evidence type="ECO:0000313" key="3">
    <source>
        <dbReference type="Proteomes" id="UP001165122"/>
    </source>
</evidence>
<dbReference type="Pfam" id="PF16126">
    <property type="entry name" value="DUF4838"/>
    <property type="match status" value="1"/>
</dbReference>
<dbReference type="EMBL" id="BRXW01000591">
    <property type="protein sequence ID" value="GMH68187.1"/>
    <property type="molecule type" value="Genomic_DNA"/>
</dbReference>
<keyword evidence="1" id="KW-0378">Hydrolase</keyword>
<dbReference type="GO" id="GO:0016787">
    <property type="term" value="F:hydrolase activity"/>
    <property type="evidence" value="ECO:0007669"/>
    <property type="project" value="UniProtKB-KW"/>
</dbReference>
<evidence type="ECO:0000256" key="1">
    <source>
        <dbReference type="ARBA" id="ARBA00022801"/>
    </source>
</evidence>
<dbReference type="InterPro" id="IPR032287">
    <property type="entry name" value="DUF4838"/>
</dbReference>
<dbReference type="OrthoDB" id="10254694at2759"/>
<dbReference type="AlphaFoldDB" id="A0A9W7A9G7"/>
<proteinExistence type="predicted"/>
<reference evidence="3" key="1">
    <citation type="journal article" date="2023" name="Commun. Biol.">
        <title>Genome analysis of Parmales, the sister group of diatoms, reveals the evolutionary specialization of diatoms from phago-mixotrophs to photoautotrophs.</title>
        <authorList>
            <person name="Ban H."/>
            <person name="Sato S."/>
            <person name="Yoshikawa S."/>
            <person name="Yamada K."/>
            <person name="Nakamura Y."/>
            <person name="Ichinomiya M."/>
            <person name="Sato N."/>
            <person name="Blanc-Mathieu R."/>
            <person name="Endo H."/>
            <person name="Kuwata A."/>
            <person name="Ogata H."/>
        </authorList>
    </citation>
    <scope>NUCLEOTIDE SEQUENCE [LARGE SCALE GENOMIC DNA]</scope>
    <source>
        <strain evidence="3">NIES 3700</strain>
    </source>
</reference>
<sequence length="582" mass="63928">MSARGGSSLADDAGDSEKFSANELRDTLAKADWGKSLDILSPENAVKGGFNVFAVGAGASLFLGGDKVFEGDLGDEGYSITSVDKNILITGAEGAPRGALYGVYGFLRSLGFEWYSADDISTPTCPDHLGPYDTTFTPAYEYRDNNQDQVTQNEDFAVRIGNNRGNFDSAHGGTVKYAEPPGFVHTSYRLFGDNTTDGGKHPPTDLFKTNNEWFWPHDDGTAYGQLCWSNSSLVKYLKVQVKALLDADPDATIISVSQNDNGNYCNDTVEAAIIEEEGSPVGPMLRAVNAIADSIKDDYPNVAVDTLAYQYTRAAPKITVPRDNVIIRLCSIECNFAQPLTDDSNKAFQQDIINWGKLSDRIYVWDYVTNFANYLAPFPNWRILGANVRFFRDNGVVGLFEEGSYQGPGGDMALLKDFVMNAAMMNPDIDDASLINEFLTNYFGSDVAPFVVTYMKTMEDSVDDTKFYMGESFGVTADFLTPAALLTSGQAFKDAAEVATGDFVQRLDTAKIVIHYVVLQRWDEIFAYAQDNGIKWPLEGTKEACFDEFERVYGEAGITHLTEGGGDIDWLRGIVFPRLSKA</sequence>
<name>A0A9W7A9G7_9STRA</name>
<dbReference type="InterPro" id="IPR029018">
    <property type="entry name" value="Hex-like_dom2"/>
</dbReference>
<gene>
    <name evidence="2" type="ORF">TrLO_g10132</name>
</gene>
<keyword evidence="3" id="KW-1185">Reference proteome</keyword>
<organism evidence="2 3">
    <name type="scientific">Triparma laevis f. longispina</name>
    <dbReference type="NCBI Taxonomy" id="1714387"/>
    <lineage>
        <taxon>Eukaryota</taxon>
        <taxon>Sar</taxon>
        <taxon>Stramenopiles</taxon>
        <taxon>Ochrophyta</taxon>
        <taxon>Bolidophyceae</taxon>
        <taxon>Parmales</taxon>
        <taxon>Triparmaceae</taxon>
        <taxon>Triparma</taxon>
    </lineage>
</organism>
<evidence type="ECO:0000313" key="2">
    <source>
        <dbReference type="EMBL" id="GMH68187.1"/>
    </source>
</evidence>